<feature type="compositionally biased region" description="Gly residues" evidence="1">
    <location>
        <begin position="212"/>
        <end position="221"/>
    </location>
</feature>
<keyword evidence="2" id="KW-0472">Membrane</keyword>
<keyword evidence="2" id="KW-0812">Transmembrane</keyword>
<evidence type="ECO:0000313" key="4">
    <source>
        <dbReference type="Proteomes" id="UP001595921"/>
    </source>
</evidence>
<keyword evidence="3" id="KW-0645">Protease</keyword>
<evidence type="ECO:0000256" key="1">
    <source>
        <dbReference type="SAM" id="MobiDB-lite"/>
    </source>
</evidence>
<keyword evidence="4" id="KW-1185">Reference proteome</keyword>
<evidence type="ECO:0000256" key="2">
    <source>
        <dbReference type="SAM" id="Phobius"/>
    </source>
</evidence>
<feature type="transmembrane region" description="Helical" evidence="2">
    <location>
        <begin position="480"/>
        <end position="502"/>
    </location>
</feature>
<keyword evidence="2" id="KW-1133">Transmembrane helix</keyword>
<accession>A0ABD5P6Z0</accession>
<comment type="caution">
    <text evidence="3">The sequence shown here is derived from an EMBL/GenBank/DDBJ whole genome shotgun (WGS) entry which is preliminary data.</text>
</comment>
<gene>
    <name evidence="3" type="ORF">ACFO0N_00575</name>
</gene>
<dbReference type="RefSeq" id="WP_390203555.1">
    <property type="nucleotide sequence ID" value="NZ_JAODIW010000010.1"/>
</dbReference>
<feature type="transmembrane region" description="Helical" evidence="2">
    <location>
        <begin position="508"/>
        <end position="531"/>
    </location>
</feature>
<feature type="transmembrane region" description="Helical" evidence="2">
    <location>
        <begin position="589"/>
        <end position="611"/>
    </location>
</feature>
<organism evidence="3 4">
    <name type="scientific">Halobium salinum</name>
    <dbReference type="NCBI Taxonomy" id="1364940"/>
    <lineage>
        <taxon>Archaea</taxon>
        <taxon>Methanobacteriati</taxon>
        <taxon>Methanobacteriota</taxon>
        <taxon>Stenosarchaea group</taxon>
        <taxon>Halobacteria</taxon>
        <taxon>Halobacteriales</taxon>
        <taxon>Haloferacaceae</taxon>
        <taxon>Halobium</taxon>
    </lineage>
</organism>
<dbReference type="AlphaFoldDB" id="A0ABD5P6Z0"/>
<feature type="transmembrane region" description="Helical" evidence="2">
    <location>
        <begin position="349"/>
        <end position="369"/>
    </location>
</feature>
<proteinExistence type="predicted"/>
<dbReference type="GO" id="GO:0008237">
    <property type="term" value="F:metallopeptidase activity"/>
    <property type="evidence" value="ECO:0007669"/>
    <property type="project" value="UniProtKB-KW"/>
</dbReference>
<protein>
    <submittedName>
        <fullName evidence="3">PrsW family intramembrane metalloprotease</fullName>
    </submittedName>
</protein>
<feature type="transmembrane region" description="Helical" evidence="2">
    <location>
        <begin position="426"/>
        <end position="448"/>
    </location>
</feature>
<dbReference type="EMBL" id="JBHSDS010000001">
    <property type="protein sequence ID" value="MFC4356438.1"/>
    <property type="molecule type" value="Genomic_DNA"/>
</dbReference>
<feature type="transmembrane region" description="Helical" evidence="2">
    <location>
        <begin position="543"/>
        <end position="569"/>
    </location>
</feature>
<keyword evidence="3" id="KW-0378">Hydrolase</keyword>
<feature type="transmembrane region" description="Helical" evidence="2">
    <location>
        <begin position="376"/>
        <end position="397"/>
    </location>
</feature>
<feature type="transmembrane region" description="Helical" evidence="2">
    <location>
        <begin position="623"/>
        <end position="646"/>
    </location>
</feature>
<evidence type="ECO:0000313" key="3">
    <source>
        <dbReference type="EMBL" id="MFC4356438.1"/>
    </source>
</evidence>
<sequence>MSTSRLDRLRSRSRSAGRRLRRETRALLRIARWEVSRGTNSFDRRTAAVTVVVLLVAGGVFGGLVASGVGSVGVDSGLYRVGVAADSPYHDPVADTSALAARPPAEAEVVDGELRGGVDLLVRDGAVLVADSQKGQAALSTFRDAVARYNDRRLGEEPNRGAAFPVLVTLRYAERDSAPTLASAGGRSVDDGSSGSEASSDSSDAGEPGASGDSGGDGSSGASGSADSDDAESGGTAADSGADGGFEVPGLGSGVLRTESTGSPADISPPFPFGSLVLAFAFLVPMNFVAQAYGGSVLNERVNRRGEPLLVTPVGPGTVVAGKTLPYVLGLTAVSALVALLVGGGPLSVAAVVPIALLYLAATFLAAMFARSFKELTFLTVTVSVFLTSYAFVPAVFADVTPISLISPLTLVVRDLQGTGATLGQYLFSAGPFVGCAAVLFLLGVGVYREEDMFTQRAVPLKALDALDARIRGKRSMLTLAALSIPFVLVAELLVVAVLFVLPLELSLPVLFVAIAAVEELAKSLHVYAGFAKARFARTVPTALVLGALSGTGFFLGEKLFAVVQVVGLPSLTVGRAAFESAGAGIGPAVSPATALALLLAPLALHVVTAATTATGASRGREAFAGAFVLATLLHAGYNLAVATVVSGLV</sequence>
<dbReference type="Proteomes" id="UP001595921">
    <property type="component" value="Unassembled WGS sequence"/>
</dbReference>
<keyword evidence="3" id="KW-0482">Metalloprotease</keyword>
<reference evidence="3 4" key="1">
    <citation type="journal article" date="2019" name="Int. J. Syst. Evol. Microbiol.">
        <title>The Global Catalogue of Microorganisms (GCM) 10K type strain sequencing project: providing services to taxonomists for standard genome sequencing and annotation.</title>
        <authorList>
            <consortium name="The Broad Institute Genomics Platform"/>
            <consortium name="The Broad Institute Genome Sequencing Center for Infectious Disease"/>
            <person name="Wu L."/>
            <person name="Ma J."/>
        </authorList>
    </citation>
    <scope>NUCLEOTIDE SEQUENCE [LARGE SCALE GENOMIC DNA]</scope>
    <source>
        <strain evidence="3 4">CGMCC 1.12553</strain>
    </source>
</reference>
<feature type="transmembrane region" description="Helical" evidence="2">
    <location>
        <begin position="273"/>
        <end position="295"/>
    </location>
</feature>
<feature type="compositionally biased region" description="Low complexity" evidence="1">
    <location>
        <begin position="182"/>
        <end position="211"/>
    </location>
</feature>
<name>A0ABD5P6Z0_9EURY</name>
<feature type="transmembrane region" description="Helical" evidence="2">
    <location>
        <begin position="325"/>
        <end position="343"/>
    </location>
</feature>
<feature type="region of interest" description="Disordered" evidence="1">
    <location>
        <begin position="179"/>
        <end position="263"/>
    </location>
</feature>